<evidence type="ECO:0000313" key="3">
    <source>
        <dbReference type="EMBL" id="TQN32555.1"/>
    </source>
</evidence>
<feature type="region of interest" description="Disordered" evidence="1">
    <location>
        <begin position="355"/>
        <end position="383"/>
    </location>
</feature>
<dbReference type="InterPro" id="IPR012938">
    <property type="entry name" value="Glc/Sorbosone_DH"/>
</dbReference>
<gene>
    <name evidence="3" type="ORF">FHX37_2526</name>
</gene>
<dbReference type="AlphaFoldDB" id="A0A543NL15"/>
<dbReference type="OrthoDB" id="9770043at2"/>
<evidence type="ECO:0000256" key="1">
    <source>
        <dbReference type="SAM" id="MobiDB-lite"/>
    </source>
</evidence>
<accession>A0A543NL15</accession>
<sequence>MRAILRPTPAAREPRRSRSARPVALAAALALAVTSACGNGAPSDEGTGPGENDRTGSPPGEPSAVASDLEVPWGMDFLPDGSALVTERDSGRVLRVTPEGDTREVGAVTDAEARGEGGLLGLAVPRDAGERPYVYVYYTTGSDNRITRMRYDPDDGLGDEEVLVDGIPSASFHNGGRLAFGPDGMLYATTGDAGEGQRAQNPDSLGGKILRMTPEGEPADGNPGGDLVHSQGHRNVQGLAWDDQDRLFASEFGQDTWDEINLVEPGNNYGWPEVEGTGGGGDYTDPLLTWTPEEASPSGAAIAGGSLWVAALRGQRLWEVPITGDGGDPLGEPREHYATEFGRLRTVDAVPDGEGLWLTTSNRDGRGQPEENDDRILTVPLQE</sequence>
<organism evidence="3 4">
    <name type="scientific">Haloactinospora alba</name>
    <dbReference type="NCBI Taxonomy" id="405555"/>
    <lineage>
        <taxon>Bacteria</taxon>
        <taxon>Bacillati</taxon>
        <taxon>Actinomycetota</taxon>
        <taxon>Actinomycetes</taxon>
        <taxon>Streptosporangiales</taxon>
        <taxon>Nocardiopsidaceae</taxon>
        <taxon>Haloactinospora</taxon>
    </lineage>
</organism>
<protein>
    <submittedName>
        <fullName evidence="3">Glucose/arabinose dehydrogenase</fullName>
    </submittedName>
</protein>
<proteinExistence type="predicted"/>
<comment type="caution">
    <text evidence="3">The sequence shown here is derived from an EMBL/GenBank/DDBJ whole genome shotgun (WGS) entry which is preliminary data.</text>
</comment>
<dbReference type="PANTHER" id="PTHR19328:SF13">
    <property type="entry name" value="HIPL1 PROTEIN"/>
    <property type="match status" value="1"/>
</dbReference>
<evidence type="ECO:0000259" key="2">
    <source>
        <dbReference type="Pfam" id="PF07995"/>
    </source>
</evidence>
<dbReference type="Pfam" id="PF07995">
    <property type="entry name" value="GSDH"/>
    <property type="match status" value="1"/>
</dbReference>
<dbReference type="RefSeq" id="WP_141924030.1">
    <property type="nucleotide sequence ID" value="NZ_VFQC01000001.1"/>
</dbReference>
<dbReference type="PANTHER" id="PTHR19328">
    <property type="entry name" value="HEDGEHOG-INTERACTING PROTEIN"/>
    <property type="match status" value="1"/>
</dbReference>
<dbReference type="InterPro" id="IPR011042">
    <property type="entry name" value="6-blade_b-propeller_TolB-like"/>
</dbReference>
<feature type="region of interest" description="Disordered" evidence="1">
    <location>
        <begin position="38"/>
        <end position="67"/>
    </location>
</feature>
<dbReference type="InterPro" id="IPR011041">
    <property type="entry name" value="Quinoprot_gluc/sorb_DH_b-prop"/>
</dbReference>
<dbReference type="SUPFAM" id="SSF50952">
    <property type="entry name" value="Soluble quinoprotein glucose dehydrogenase"/>
    <property type="match status" value="1"/>
</dbReference>
<feature type="domain" description="Glucose/Sorbosone dehydrogenase" evidence="2">
    <location>
        <begin position="69"/>
        <end position="366"/>
    </location>
</feature>
<keyword evidence="4" id="KW-1185">Reference proteome</keyword>
<feature type="compositionally biased region" description="Low complexity" evidence="1">
    <location>
        <begin position="1"/>
        <end position="11"/>
    </location>
</feature>
<dbReference type="Gene3D" id="2.120.10.30">
    <property type="entry name" value="TolB, C-terminal domain"/>
    <property type="match status" value="1"/>
</dbReference>
<dbReference type="EMBL" id="VFQC01000001">
    <property type="protein sequence ID" value="TQN32555.1"/>
    <property type="molecule type" value="Genomic_DNA"/>
</dbReference>
<feature type="region of interest" description="Disordered" evidence="1">
    <location>
        <begin position="1"/>
        <end position="20"/>
    </location>
</feature>
<evidence type="ECO:0000313" key="4">
    <source>
        <dbReference type="Proteomes" id="UP000317422"/>
    </source>
</evidence>
<dbReference type="Proteomes" id="UP000317422">
    <property type="component" value="Unassembled WGS sequence"/>
</dbReference>
<name>A0A543NL15_9ACTN</name>
<reference evidence="3 4" key="1">
    <citation type="submission" date="2019-06" db="EMBL/GenBank/DDBJ databases">
        <title>Sequencing the genomes of 1000 actinobacteria strains.</title>
        <authorList>
            <person name="Klenk H.-P."/>
        </authorList>
    </citation>
    <scope>NUCLEOTIDE SEQUENCE [LARGE SCALE GENOMIC DNA]</scope>
    <source>
        <strain evidence="3 4">DSM 45015</strain>
    </source>
</reference>